<feature type="region of interest" description="Disordered" evidence="6">
    <location>
        <begin position="82"/>
        <end position="101"/>
    </location>
</feature>
<accession>A0A1S5SL99</accession>
<dbReference type="Pfam" id="PF03106">
    <property type="entry name" value="WRKY"/>
    <property type="match status" value="1"/>
</dbReference>
<keyword evidence="4" id="KW-0804">Transcription</keyword>
<dbReference type="PANTHER" id="PTHR31282">
    <property type="entry name" value="WRKY TRANSCRIPTION FACTOR 21-RELATED"/>
    <property type="match status" value="1"/>
</dbReference>
<evidence type="ECO:0000256" key="5">
    <source>
        <dbReference type="ARBA" id="ARBA00023242"/>
    </source>
</evidence>
<dbReference type="InterPro" id="IPR003657">
    <property type="entry name" value="WRKY_dom"/>
</dbReference>
<dbReference type="AlphaFoldDB" id="A0A1S5SL99"/>
<evidence type="ECO:0000256" key="6">
    <source>
        <dbReference type="SAM" id="MobiDB-lite"/>
    </source>
</evidence>
<keyword evidence="5" id="KW-0539">Nucleus</keyword>
<dbReference type="GO" id="GO:0005634">
    <property type="term" value="C:nucleus"/>
    <property type="evidence" value="ECO:0007669"/>
    <property type="project" value="UniProtKB-SubCell"/>
</dbReference>
<dbReference type="SMART" id="SM00774">
    <property type="entry name" value="WRKY"/>
    <property type="match status" value="1"/>
</dbReference>
<dbReference type="SUPFAM" id="SSF118290">
    <property type="entry name" value="WRKY DNA-binding domain"/>
    <property type="match status" value="1"/>
</dbReference>
<comment type="subcellular location">
    <subcellularLocation>
        <location evidence="1">Nucleus</location>
    </subcellularLocation>
</comment>
<reference evidence="8" key="1">
    <citation type="journal article" date="2016" name="Plant Physiol. Biochem.">
        <title>The WRKY transcription factors in the diploid woodland strawberry Fragaria vesca: Identification and expression analysis under biotic and abiotic stresses.</title>
        <authorList>
            <person name="Wei W."/>
            <person name="Hu Y."/>
            <person name="Han Y.T."/>
            <person name="Zhang K."/>
            <person name="Zhao F.L."/>
            <person name="Feng J.Y."/>
        </authorList>
    </citation>
    <scope>NUCLEOTIDE SEQUENCE</scope>
</reference>
<evidence type="ECO:0000256" key="1">
    <source>
        <dbReference type="ARBA" id="ARBA00004123"/>
    </source>
</evidence>
<feature type="domain" description="WRKY" evidence="7">
    <location>
        <begin position="147"/>
        <end position="210"/>
    </location>
</feature>
<evidence type="ECO:0000256" key="2">
    <source>
        <dbReference type="ARBA" id="ARBA00023015"/>
    </source>
</evidence>
<dbReference type="Gene3D" id="2.20.25.80">
    <property type="entry name" value="WRKY domain"/>
    <property type="match status" value="1"/>
</dbReference>
<evidence type="ECO:0000313" key="8">
    <source>
        <dbReference type="EMBL" id="APP13923.1"/>
    </source>
</evidence>
<proteinExistence type="evidence at transcript level"/>
<evidence type="ECO:0000259" key="7">
    <source>
        <dbReference type="PROSITE" id="PS50811"/>
    </source>
</evidence>
<keyword evidence="3" id="KW-0238">DNA-binding</keyword>
<sequence length="339" mass="38315">MEQWTWPESVSSNQKRVMEELVQGREMANQLRGVLRSDVRSAEGLVTKILGSLTNTLLILNGSQVDAKEELISQVHANSNTSAVTASGSGSGSATAGPVSSSWDVVHDDAMMKSEDSNEESCKSTETFKDRRGSYKRKKTSHSWTKDTLDLVDDGHAWRKYGQKMIQNNKHPRNYFRCTHKFDQGCKATKHVQRIKDEPQLFRTTYYGNHTCTDYLRAPELILDCSSREDSSQKMIRFDSTDNDEHPFFSAFTSTKNEGVKEEEMIKPFKPISDHDHVTYHNQSPSSSAYIMSPGPCVLESSGGTFNGFSSTIAYDHDDVISSMMVEYFDNEIDFPYEF</sequence>
<name>A0A1S5SL99_FRAVE</name>
<dbReference type="EMBL" id="KU207052">
    <property type="protein sequence ID" value="APP13923.1"/>
    <property type="molecule type" value="mRNA"/>
</dbReference>
<dbReference type="InterPro" id="IPR044810">
    <property type="entry name" value="WRKY_plant"/>
</dbReference>
<feature type="region of interest" description="Disordered" evidence="6">
    <location>
        <begin position="112"/>
        <end position="139"/>
    </location>
</feature>
<dbReference type="PROSITE" id="PS50811">
    <property type="entry name" value="WRKY"/>
    <property type="match status" value="1"/>
</dbReference>
<feature type="compositionally biased region" description="Basic and acidic residues" evidence="6">
    <location>
        <begin position="112"/>
        <end position="133"/>
    </location>
</feature>
<organism evidence="8">
    <name type="scientific">Fragaria vesca</name>
    <name type="common">Woodland strawberry</name>
    <name type="synonym">Potentilla vesca</name>
    <dbReference type="NCBI Taxonomy" id="57918"/>
    <lineage>
        <taxon>Eukaryota</taxon>
        <taxon>Viridiplantae</taxon>
        <taxon>Streptophyta</taxon>
        <taxon>Embryophyta</taxon>
        <taxon>Tracheophyta</taxon>
        <taxon>Spermatophyta</taxon>
        <taxon>Magnoliopsida</taxon>
        <taxon>eudicotyledons</taxon>
        <taxon>Gunneridae</taxon>
        <taxon>Pentapetalae</taxon>
        <taxon>rosids</taxon>
        <taxon>fabids</taxon>
        <taxon>Rosales</taxon>
        <taxon>Rosaceae</taxon>
        <taxon>Rosoideae</taxon>
        <taxon>Potentilleae</taxon>
        <taxon>Fragariinae</taxon>
        <taxon>Fragaria</taxon>
    </lineage>
</organism>
<dbReference type="GO" id="GO:0043565">
    <property type="term" value="F:sequence-specific DNA binding"/>
    <property type="evidence" value="ECO:0007669"/>
    <property type="project" value="InterPro"/>
</dbReference>
<dbReference type="GO" id="GO:0003700">
    <property type="term" value="F:DNA-binding transcription factor activity"/>
    <property type="evidence" value="ECO:0007669"/>
    <property type="project" value="InterPro"/>
</dbReference>
<evidence type="ECO:0000256" key="3">
    <source>
        <dbReference type="ARBA" id="ARBA00023125"/>
    </source>
</evidence>
<protein>
    <submittedName>
        <fullName evidence="8">WRKY transcription factor 41</fullName>
    </submittedName>
</protein>
<evidence type="ECO:0000256" key="4">
    <source>
        <dbReference type="ARBA" id="ARBA00023163"/>
    </source>
</evidence>
<dbReference type="InterPro" id="IPR036576">
    <property type="entry name" value="WRKY_dom_sf"/>
</dbReference>
<keyword evidence="2" id="KW-0805">Transcription regulation</keyword>